<evidence type="ECO:0000313" key="1">
    <source>
        <dbReference type="EMBL" id="OBX80515.1"/>
    </source>
</evidence>
<proteinExistence type="predicted"/>
<dbReference type="AlphaFoldDB" id="A0A1B8QF43"/>
<accession>A0A1B8QF43</accession>
<reference evidence="1 2" key="1">
    <citation type="submission" date="2016-06" db="EMBL/GenBank/DDBJ databases">
        <title>Draft genome of Moraxella atlantae CCUG 59586.</title>
        <authorList>
            <person name="Salva-Serra F."/>
            <person name="Engstrom-Jakobsson H."/>
            <person name="Thorell K."/>
            <person name="Gonzales-Siles L."/>
            <person name="Karlsson R."/>
            <person name="Boulund F."/>
            <person name="Engstrand L."/>
            <person name="Kristiansson E."/>
            <person name="Moore E."/>
        </authorList>
    </citation>
    <scope>NUCLEOTIDE SEQUENCE [LARGE SCALE GENOMIC DNA]</scope>
    <source>
        <strain evidence="1 2">CCUG 59586</strain>
    </source>
</reference>
<dbReference type="Proteomes" id="UP000092616">
    <property type="component" value="Unassembled WGS sequence"/>
</dbReference>
<protein>
    <submittedName>
        <fullName evidence="1">Uncharacterized protein</fullName>
    </submittedName>
</protein>
<name>A0A1B8QF43_9GAMM</name>
<keyword evidence="2" id="KW-1185">Reference proteome</keyword>
<dbReference type="EMBL" id="LZNA01000035">
    <property type="protein sequence ID" value="OBX80515.1"/>
    <property type="molecule type" value="Genomic_DNA"/>
</dbReference>
<evidence type="ECO:0000313" key="2">
    <source>
        <dbReference type="Proteomes" id="UP000092616"/>
    </source>
</evidence>
<comment type="caution">
    <text evidence="1">The sequence shown here is derived from an EMBL/GenBank/DDBJ whole genome shotgun (WGS) entry which is preliminary data.</text>
</comment>
<sequence length="146" mass="16604">MTQPTLSPNIIQALVTDGHILPIHDPQPVITQEQTSLNRLRHRTTRNLAEQYLNGYDRLFRHISLLLLAHSYELTACQLHQTLRKICQQWQANNVVTAMIQQRHTLKKSVSPSADVDLQALNTLQTLLGLFDSTDAAAFRLADENR</sequence>
<dbReference type="RefSeq" id="WP_067336733.1">
    <property type="nucleotide sequence ID" value="NZ_LZNA01000035.1"/>
</dbReference>
<gene>
    <name evidence="1" type="ORF">A9306_07395</name>
</gene>
<organism evidence="1 2">
    <name type="scientific">Faucicola atlantae</name>
    <dbReference type="NCBI Taxonomy" id="34059"/>
    <lineage>
        <taxon>Bacteria</taxon>
        <taxon>Pseudomonadati</taxon>
        <taxon>Pseudomonadota</taxon>
        <taxon>Gammaproteobacteria</taxon>
        <taxon>Moraxellales</taxon>
        <taxon>Moraxellaceae</taxon>
        <taxon>Faucicola</taxon>
    </lineage>
</organism>